<dbReference type="AlphaFoldDB" id="A0AAD4NZ16"/>
<evidence type="ECO:0000256" key="3">
    <source>
        <dbReference type="PROSITE-ProRule" id="PRU01191"/>
    </source>
</evidence>
<keyword evidence="1" id="KW-0805">Transcription regulation</keyword>
<dbReference type="EMBL" id="SDAM02004199">
    <property type="protein sequence ID" value="KAH6820256.1"/>
    <property type="molecule type" value="Genomic_DNA"/>
</dbReference>
<comment type="caution">
    <text evidence="4">The sequence shown here is derived from an EMBL/GenBank/DDBJ whole genome shotgun (WGS) entry which is preliminary data.</text>
</comment>
<dbReference type="PANTHER" id="PTHR31636">
    <property type="entry name" value="OSJNBA0084A10.13 PROTEIN-RELATED"/>
    <property type="match status" value="1"/>
</dbReference>
<evidence type="ECO:0000256" key="2">
    <source>
        <dbReference type="ARBA" id="ARBA00023163"/>
    </source>
</evidence>
<keyword evidence="5" id="KW-1185">Reference proteome</keyword>
<evidence type="ECO:0000313" key="4">
    <source>
        <dbReference type="EMBL" id="KAH6820256.1"/>
    </source>
</evidence>
<organism evidence="4 5">
    <name type="scientific">Perilla frutescens var. hirtella</name>
    <name type="common">Perilla citriodora</name>
    <name type="synonym">Perilla setoyensis</name>
    <dbReference type="NCBI Taxonomy" id="608512"/>
    <lineage>
        <taxon>Eukaryota</taxon>
        <taxon>Viridiplantae</taxon>
        <taxon>Streptophyta</taxon>
        <taxon>Embryophyta</taxon>
        <taxon>Tracheophyta</taxon>
        <taxon>Spermatophyta</taxon>
        <taxon>Magnoliopsida</taxon>
        <taxon>eudicotyledons</taxon>
        <taxon>Gunneridae</taxon>
        <taxon>Pentapetalae</taxon>
        <taxon>asterids</taxon>
        <taxon>lamiids</taxon>
        <taxon>Lamiales</taxon>
        <taxon>Lamiaceae</taxon>
        <taxon>Nepetoideae</taxon>
        <taxon>Elsholtzieae</taxon>
        <taxon>Perilla</taxon>
    </lineage>
</organism>
<dbReference type="Proteomes" id="UP001190926">
    <property type="component" value="Unassembled WGS sequence"/>
</dbReference>
<sequence length="310" mass="34760">MPRGQELSAQTIVRIAKLRSSPKLLEKCFLIISCSDGNPVVRAVKMFGEALGERVDSERGKIDLERTTFDLEESLLNYQPVILACEGKLPSSQLTQFTAIQAILDSIGSSAKIIHLVDFGVKTGLHWSIMIQGLASRGHSPPQLLKITALGSSKERLEETGRRLSSFAESMKLPFLFRSVVAEIKDVDLQLFEAEFHESVVVYSGLHLWSQLACPNSLASFVQFVKKLNPCVMVVNEFEANTNTSVYIDRLYGALPFTIAMFDCLDTCLKGEATYRKIVEEVFIWDMIRSISAAEEEERTYRHALQRSVF</sequence>
<evidence type="ECO:0000313" key="5">
    <source>
        <dbReference type="Proteomes" id="UP001190926"/>
    </source>
</evidence>
<comment type="similarity">
    <text evidence="3">Belongs to the GRAS family.</text>
</comment>
<dbReference type="PROSITE" id="PS50985">
    <property type="entry name" value="GRAS"/>
    <property type="match status" value="1"/>
</dbReference>
<evidence type="ECO:0000256" key="1">
    <source>
        <dbReference type="ARBA" id="ARBA00023015"/>
    </source>
</evidence>
<dbReference type="Pfam" id="PF03514">
    <property type="entry name" value="GRAS"/>
    <property type="match status" value="1"/>
</dbReference>
<reference evidence="4 5" key="1">
    <citation type="journal article" date="2021" name="Nat. Commun.">
        <title>Incipient diploidization of the medicinal plant Perilla within 10,000 years.</title>
        <authorList>
            <person name="Zhang Y."/>
            <person name="Shen Q."/>
            <person name="Leng L."/>
            <person name="Zhang D."/>
            <person name="Chen S."/>
            <person name="Shi Y."/>
            <person name="Ning Z."/>
            <person name="Chen S."/>
        </authorList>
    </citation>
    <scope>NUCLEOTIDE SEQUENCE [LARGE SCALE GENOMIC DNA]</scope>
    <source>
        <strain evidence="5">cv. PC099</strain>
    </source>
</reference>
<proteinExistence type="inferred from homology"/>
<name>A0AAD4NZ16_PERFH</name>
<gene>
    <name evidence="4" type="ORF">C2S53_011976</name>
</gene>
<dbReference type="InterPro" id="IPR005202">
    <property type="entry name" value="TF_GRAS"/>
</dbReference>
<protein>
    <submittedName>
        <fullName evidence="4">Uncharacterized protein</fullName>
    </submittedName>
</protein>
<comment type="caution">
    <text evidence="3">Lacks conserved residue(s) required for the propagation of feature annotation.</text>
</comment>
<keyword evidence="2" id="KW-0804">Transcription</keyword>
<accession>A0AAD4NZ16</accession>
<feature type="region of interest" description="SAW" evidence="3">
    <location>
        <begin position="293"/>
        <end position="310"/>
    </location>
</feature>